<dbReference type="GO" id="GO:0000281">
    <property type="term" value="P:mitotic cytokinesis"/>
    <property type="evidence" value="ECO:0007669"/>
    <property type="project" value="TreeGrafter"/>
</dbReference>
<dbReference type="CDD" id="cd09240">
    <property type="entry name" value="BRO1_Alix"/>
    <property type="match status" value="1"/>
</dbReference>
<dbReference type="PANTHER" id="PTHR23030:SF39">
    <property type="entry name" value="PROGRAMMED CELL DEATH 6-INTERACTING PROTEIN"/>
    <property type="match status" value="1"/>
</dbReference>
<dbReference type="Proteomes" id="UP000005237">
    <property type="component" value="Unassembled WGS sequence"/>
</dbReference>
<dbReference type="PROSITE" id="PS51180">
    <property type="entry name" value="BRO1"/>
    <property type="match status" value="1"/>
</dbReference>
<accession>A0A8R1HZ76</accession>
<evidence type="ECO:0000313" key="3">
    <source>
        <dbReference type="Proteomes" id="UP000005237"/>
    </source>
</evidence>
<dbReference type="AlphaFoldDB" id="A0A8R1HZ76"/>
<dbReference type="EnsemblMetazoa" id="CJA14856.1">
    <property type="protein sequence ID" value="CJA14856.1"/>
    <property type="gene ID" value="WBGene00134060"/>
</dbReference>
<keyword evidence="3" id="KW-1185">Reference proteome</keyword>
<reference evidence="2" key="2">
    <citation type="submission" date="2022-06" db="UniProtKB">
        <authorList>
            <consortium name="EnsemblMetazoa"/>
        </authorList>
    </citation>
    <scope>IDENTIFICATION</scope>
    <source>
        <strain evidence="2">DF5081</strain>
    </source>
</reference>
<dbReference type="Pfam" id="PF03097">
    <property type="entry name" value="BRO1"/>
    <property type="match status" value="1"/>
</dbReference>
<reference evidence="3" key="1">
    <citation type="submission" date="2010-08" db="EMBL/GenBank/DDBJ databases">
        <authorList>
            <consortium name="Caenorhabditis japonica Sequencing Consortium"/>
            <person name="Wilson R.K."/>
        </authorList>
    </citation>
    <scope>NUCLEOTIDE SEQUENCE [LARGE SCALE GENOMIC DNA]</scope>
    <source>
        <strain evidence="3">DF5081</strain>
    </source>
</reference>
<sequence length="568" mass="63606">MASFGFISAPLKSTNEVDLVKPLTTYIESYNTSEDIRSNVTEAVQELNKLRSKACCQPLDKHQSALDVITRYYDQLVAIENKLVISATQNPVIFKWKDAFDKGSLFSSRASLSLADGSFERAAVLFNVGSLMSQIAASQQFHTDDEIKTSAKLFQQAAGVFARLRDTVLGMVQQDPTPDLMPDTLAALSALMVAQAQEAIYIKGYKDKMKATSMVKISAQIAEFYAEAQKLMQKDVVRGVWDKEWSAIVNGKTLAYAALAQFHQAEVNGENREIGEQLSRLAESLKLFETAQKYLPKDLTGIWDLYPAISKAHVAAKKDNDFIQRKKTVFREISHSNFPNSSVLASLNLPAALDDVTSTETLPESIKLKSAKLKQNGGSEEIMRLFSELPTLYQRNEDILTETSRILNEEKESDDTMRKQLGTRWTRMSSEQLTGPLVTEIGKYRGILHTASNADKMVRDKFETHREGIELLSKNEAVLRSSIPGQTAHATGETDTVRQLKDLMGQWNEVTTDRELLEKELKNTNCDIANDFLKAMAENQLINEEHISKEKIGQLFGDLKRRVQSSLD</sequence>
<dbReference type="FunFam" id="1.25.40.280:FF:000001">
    <property type="entry name" value="programmed cell death 6-interacting protein-like isoform X1"/>
    <property type="match status" value="1"/>
</dbReference>
<dbReference type="SMART" id="SM01041">
    <property type="entry name" value="BRO1"/>
    <property type="match status" value="1"/>
</dbReference>
<organism evidence="2 3">
    <name type="scientific">Caenorhabditis japonica</name>
    <dbReference type="NCBI Taxonomy" id="281687"/>
    <lineage>
        <taxon>Eukaryota</taxon>
        <taxon>Metazoa</taxon>
        <taxon>Ecdysozoa</taxon>
        <taxon>Nematoda</taxon>
        <taxon>Chromadorea</taxon>
        <taxon>Rhabditida</taxon>
        <taxon>Rhabditina</taxon>
        <taxon>Rhabditomorpha</taxon>
        <taxon>Rhabditoidea</taxon>
        <taxon>Rhabditidae</taxon>
        <taxon>Peloderinae</taxon>
        <taxon>Caenorhabditis</taxon>
    </lineage>
</organism>
<dbReference type="GO" id="GO:0005768">
    <property type="term" value="C:endosome"/>
    <property type="evidence" value="ECO:0007669"/>
    <property type="project" value="TreeGrafter"/>
</dbReference>
<dbReference type="InterPro" id="IPR038499">
    <property type="entry name" value="BRO1_sf"/>
</dbReference>
<dbReference type="Pfam" id="PF13949">
    <property type="entry name" value="ALIX_LYPXL_bnd"/>
    <property type="match status" value="1"/>
</dbReference>
<protein>
    <submittedName>
        <fullName evidence="2">BRO1 domain-containing protein</fullName>
    </submittedName>
</protein>
<dbReference type="Gene3D" id="1.20.120.560">
    <property type="entry name" value="alix/aip1 in complex with the ypdl late domain"/>
    <property type="match status" value="1"/>
</dbReference>
<feature type="domain" description="BRO1" evidence="1">
    <location>
        <begin position="5"/>
        <end position="421"/>
    </location>
</feature>
<dbReference type="InterPro" id="IPR025304">
    <property type="entry name" value="ALIX_V_dom"/>
</dbReference>
<evidence type="ECO:0000259" key="1">
    <source>
        <dbReference type="PROSITE" id="PS51180"/>
    </source>
</evidence>
<evidence type="ECO:0000313" key="2">
    <source>
        <dbReference type="EnsemblMetazoa" id="CJA14856.1"/>
    </source>
</evidence>
<dbReference type="PANTHER" id="PTHR23030">
    <property type="entry name" value="PCD6 INTERACTING PROTEIN-RELATED"/>
    <property type="match status" value="1"/>
</dbReference>
<dbReference type="Gene3D" id="1.25.40.280">
    <property type="entry name" value="alix/aip1 like domains"/>
    <property type="match status" value="1"/>
</dbReference>
<dbReference type="InterPro" id="IPR004328">
    <property type="entry name" value="BRO1_dom"/>
</dbReference>
<proteinExistence type="predicted"/>
<name>A0A8R1HZ76_CAEJA</name>